<feature type="compositionally biased region" description="Polar residues" evidence="3">
    <location>
        <begin position="267"/>
        <end position="278"/>
    </location>
</feature>
<feature type="compositionally biased region" description="Low complexity" evidence="3">
    <location>
        <begin position="421"/>
        <end position="445"/>
    </location>
</feature>
<dbReference type="GO" id="GO:0045727">
    <property type="term" value="P:positive regulation of translation"/>
    <property type="evidence" value="ECO:0007669"/>
    <property type="project" value="TreeGrafter"/>
</dbReference>
<feature type="compositionally biased region" description="Polar residues" evidence="3">
    <location>
        <begin position="855"/>
        <end position="882"/>
    </location>
</feature>
<sequence>MAASSVSAKKSAPEMPVFSYAQAAKGLASDSKQTTPPSVEDTTTTSTATTATMVDGDDGKAVSASPSLGLSASTASTLVKEDDLSTTTPNGTTTTNTTTTATASESEWEKQSQASTAADNKERSAGSSSSTAPLADDEKPKSEASWENTNTQKEQKEQKEQQKEQKELKAAPPPAVNIWQQRQEALEAKAKANALKPAATTTVTPSTKTTSTQTPSGDVRSEHYKGSSRKKADPAASDPRDKKKATDGSRKSARPAKEGESLPPVNDASSWPTPQTAQGEDLRKAQDQADKPERTEKEKPAGSRTHGKEKWMPVPYVPTAVFNTPLPPAARRGGRSGGGGPRGGSAREGGGSRGGGDRAATSTSSSKPSSAGEREKGDATESAQKSATSTAADATLKNGDAAGAPSESTKDNKPAQNSINTAATVAATTTTTTTSDPTSSSQSPTRPHHSKSYHKSHDNSSSSYKNAHPDQHASRQANSDSHAGSGHSRYANHDRRFDMGARSGEFFKDYQPRGEKEFSKDREYSREYTRESRSERGGRGGYRGGRGGHSNYNNNNNNSTTAAGTTQTSSASASSSSYHSAPIPQHPFPSSKSYNSFSDRHRIQPSANGAQQQQQQQQHQQQQPHSATANNRMNMRSPSMPNPGIFPAPYPIQTDMNILYPYPHALPAGPMTAMSYQPYMEHYSLMGTISMQLEYYFSVDNLCKDLFLRRHMDSQGYVLLSVIASFKRIKSLTEDMELLRFVCRQLRNVEYRPGEDGVDRLRKREEWAQWVLSMDERDPSARHEGPSSATAQEYIPQHQQVHMNGHTHAHAHAHAHAHGNGIYVNANYAPADNHSAEEPKRPAKLSSAAPEFSPLSANGHTPSFEQGSSTPVDAQGQSTDGSNFVAVVR</sequence>
<feature type="compositionally biased region" description="Low complexity" evidence="3">
    <location>
        <begin position="611"/>
        <end position="623"/>
    </location>
</feature>
<protein>
    <recommendedName>
        <fullName evidence="4">HTH La-type RNA-binding domain-containing protein</fullName>
    </recommendedName>
</protein>
<dbReference type="HOGENOM" id="CLU_005100_0_1_1"/>
<dbReference type="SUPFAM" id="SSF46785">
    <property type="entry name" value="Winged helix' DNA-binding domain"/>
    <property type="match status" value="1"/>
</dbReference>
<feature type="compositionally biased region" description="Low complexity" evidence="3">
    <location>
        <begin position="359"/>
        <end position="371"/>
    </location>
</feature>
<dbReference type="PANTHER" id="PTHR22792:SF132">
    <property type="entry name" value="LA-RELATED PROTEIN 1"/>
    <property type="match status" value="1"/>
</dbReference>
<feature type="compositionally biased region" description="Gly residues" evidence="3">
    <location>
        <begin position="335"/>
        <end position="354"/>
    </location>
</feature>
<dbReference type="GO" id="GO:0003723">
    <property type="term" value="F:RNA binding"/>
    <property type="evidence" value="ECO:0007669"/>
    <property type="project" value="UniProtKB-UniRule"/>
</dbReference>
<evidence type="ECO:0000256" key="2">
    <source>
        <dbReference type="PROSITE-ProRule" id="PRU00332"/>
    </source>
</evidence>
<feature type="compositionally biased region" description="Basic and acidic residues" evidence="3">
    <location>
        <begin position="491"/>
        <end position="538"/>
    </location>
</feature>
<dbReference type="PROSITE" id="PS50961">
    <property type="entry name" value="HTH_LA"/>
    <property type="match status" value="1"/>
</dbReference>
<dbReference type="GO" id="GO:0005829">
    <property type="term" value="C:cytosol"/>
    <property type="evidence" value="ECO:0007669"/>
    <property type="project" value="TreeGrafter"/>
</dbReference>
<dbReference type="InterPro" id="IPR045180">
    <property type="entry name" value="La_dom_prot"/>
</dbReference>
<feature type="compositionally biased region" description="Low complexity" evidence="3">
    <location>
        <begin position="63"/>
        <end position="78"/>
    </location>
</feature>
<dbReference type="InterPro" id="IPR006630">
    <property type="entry name" value="La_HTH"/>
</dbReference>
<feature type="compositionally biased region" description="Low complexity" evidence="3">
    <location>
        <begin position="191"/>
        <end position="216"/>
    </location>
</feature>
<feature type="compositionally biased region" description="Low complexity" evidence="3">
    <location>
        <begin position="549"/>
        <end position="581"/>
    </location>
</feature>
<dbReference type="SMART" id="SM00715">
    <property type="entry name" value="LA"/>
    <property type="match status" value="1"/>
</dbReference>
<name>F2SA38_TRIT1</name>
<evidence type="ECO:0000313" key="6">
    <source>
        <dbReference type="Proteomes" id="UP000009172"/>
    </source>
</evidence>
<dbReference type="InterPro" id="IPR036388">
    <property type="entry name" value="WH-like_DNA-bd_sf"/>
</dbReference>
<keyword evidence="6" id="KW-1185">Reference proteome</keyword>
<feature type="compositionally biased region" description="Low complexity" evidence="3">
    <location>
        <begin position="86"/>
        <end position="103"/>
    </location>
</feature>
<evidence type="ECO:0000313" key="5">
    <source>
        <dbReference type="EMBL" id="EGE00438.1"/>
    </source>
</evidence>
<evidence type="ECO:0000259" key="4">
    <source>
        <dbReference type="PROSITE" id="PS50961"/>
    </source>
</evidence>
<dbReference type="Proteomes" id="UP000009172">
    <property type="component" value="Unassembled WGS sequence"/>
</dbReference>
<feature type="compositionally biased region" description="Basic and acidic residues" evidence="3">
    <location>
        <begin position="153"/>
        <end position="169"/>
    </location>
</feature>
<proteinExistence type="predicted"/>
<dbReference type="CDD" id="cd07323">
    <property type="entry name" value="LAM"/>
    <property type="match status" value="1"/>
</dbReference>
<dbReference type="PANTHER" id="PTHR22792">
    <property type="entry name" value="LUPUS LA PROTEIN-RELATED"/>
    <property type="match status" value="1"/>
</dbReference>
<feature type="compositionally biased region" description="Low complexity" evidence="3">
    <location>
        <begin position="34"/>
        <end position="54"/>
    </location>
</feature>
<feature type="region of interest" description="Disordered" evidence="3">
    <location>
        <begin position="24"/>
        <end position="647"/>
    </location>
</feature>
<organism evidence="5 6">
    <name type="scientific">Trichophyton tonsurans (strain CBS 112818)</name>
    <name type="common">Scalp ringworm fungus</name>
    <dbReference type="NCBI Taxonomy" id="647933"/>
    <lineage>
        <taxon>Eukaryota</taxon>
        <taxon>Fungi</taxon>
        <taxon>Dikarya</taxon>
        <taxon>Ascomycota</taxon>
        <taxon>Pezizomycotina</taxon>
        <taxon>Eurotiomycetes</taxon>
        <taxon>Eurotiomycetidae</taxon>
        <taxon>Onygenales</taxon>
        <taxon>Arthrodermataceae</taxon>
        <taxon>Trichophyton</taxon>
    </lineage>
</organism>
<evidence type="ECO:0000256" key="1">
    <source>
        <dbReference type="ARBA" id="ARBA00022884"/>
    </source>
</evidence>
<dbReference type="OrthoDB" id="340227at2759"/>
<feature type="compositionally biased region" description="Basic and acidic residues" evidence="3">
    <location>
        <begin position="280"/>
        <end position="311"/>
    </location>
</feature>
<gene>
    <name evidence="5" type="ORF">TESG_07782</name>
</gene>
<feature type="compositionally biased region" description="Polar residues" evidence="3">
    <location>
        <begin position="588"/>
        <end position="597"/>
    </location>
</feature>
<feature type="compositionally biased region" description="Basic and acidic residues" evidence="3">
    <location>
        <begin position="219"/>
        <end position="260"/>
    </location>
</feature>
<dbReference type="InterPro" id="IPR036390">
    <property type="entry name" value="WH_DNA-bd_sf"/>
</dbReference>
<feature type="compositionally biased region" description="Gly residues" evidence="3">
    <location>
        <begin position="539"/>
        <end position="548"/>
    </location>
</feature>
<feature type="compositionally biased region" description="Polar residues" evidence="3">
    <location>
        <begin position="381"/>
        <end position="392"/>
    </location>
</feature>
<dbReference type="Gene3D" id="1.10.10.10">
    <property type="entry name" value="Winged helix-like DNA-binding domain superfamily/Winged helix DNA-binding domain"/>
    <property type="match status" value="1"/>
</dbReference>
<dbReference type="EMBL" id="GG698539">
    <property type="protein sequence ID" value="EGE00438.1"/>
    <property type="molecule type" value="Genomic_DNA"/>
</dbReference>
<feature type="domain" description="HTH La-type RNA-binding" evidence="4">
    <location>
        <begin position="679"/>
        <end position="773"/>
    </location>
</feature>
<evidence type="ECO:0000256" key="3">
    <source>
        <dbReference type="SAM" id="MobiDB-lite"/>
    </source>
</evidence>
<feature type="region of interest" description="Disordered" evidence="3">
    <location>
        <begin position="832"/>
        <end position="889"/>
    </location>
</feature>
<dbReference type="AlphaFoldDB" id="F2SA38"/>
<keyword evidence="1 2" id="KW-0694">RNA-binding</keyword>
<dbReference type="GO" id="GO:0010494">
    <property type="term" value="C:cytoplasmic stress granule"/>
    <property type="evidence" value="ECO:0007669"/>
    <property type="project" value="TreeGrafter"/>
</dbReference>
<dbReference type="Pfam" id="PF05383">
    <property type="entry name" value="La"/>
    <property type="match status" value="1"/>
</dbReference>
<reference evidence="6" key="1">
    <citation type="journal article" date="2012" name="MBio">
        <title>Comparative genome analysis of Trichophyton rubrum and related dermatophytes reveals candidate genes involved in infection.</title>
        <authorList>
            <person name="Martinez D.A."/>
            <person name="Oliver B.G."/>
            <person name="Graeser Y."/>
            <person name="Goldberg J.M."/>
            <person name="Li W."/>
            <person name="Martinez-Rossi N.M."/>
            <person name="Monod M."/>
            <person name="Shelest E."/>
            <person name="Barton R.C."/>
            <person name="Birch E."/>
            <person name="Brakhage A.A."/>
            <person name="Chen Z."/>
            <person name="Gurr S.J."/>
            <person name="Heiman D."/>
            <person name="Heitman J."/>
            <person name="Kosti I."/>
            <person name="Rossi A."/>
            <person name="Saif S."/>
            <person name="Samalova M."/>
            <person name="Saunders C.W."/>
            <person name="Shea T."/>
            <person name="Summerbell R.C."/>
            <person name="Xu J."/>
            <person name="Young S."/>
            <person name="Zeng Q."/>
            <person name="Birren B.W."/>
            <person name="Cuomo C.A."/>
            <person name="White T.C."/>
        </authorList>
    </citation>
    <scope>NUCLEOTIDE SEQUENCE [LARGE SCALE GENOMIC DNA]</scope>
    <source>
        <strain evidence="6">CBS 112818</strain>
    </source>
</reference>
<feature type="compositionally biased region" description="Polar residues" evidence="3">
    <location>
        <begin position="624"/>
        <end position="639"/>
    </location>
</feature>
<accession>F2SA38</accession>